<evidence type="ECO:0000256" key="3">
    <source>
        <dbReference type="ARBA" id="ARBA00023098"/>
    </source>
</evidence>
<dbReference type="Proteomes" id="UP000516314">
    <property type="component" value="Chromosome 5"/>
</dbReference>
<comment type="function">
    <text evidence="4">Catalyzes the reduction of fatty acyl-CoA to fatty alcohols.</text>
</comment>
<comment type="catalytic activity">
    <reaction evidence="4">
        <text>a long-chain fatty acyl-CoA + 2 NADPH + 2 H(+) = a long-chain primary fatty alcohol + 2 NADP(+) + CoA</text>
        <dbReference type="Rhea" id="RHEA:52716"/>
        <dbReference type="ChEBI" id="CHEBI:15378"/>
        <dbReference type="ChEBI" id="CHEBI:57287"/>
        <dbReference type="ChEBI" id="CHEBI:57783"/>
        <dbReference type="ChEBI" id="CHEBI:58349"/>
        <dbReference type="ChEBI" id="CHEBI:77396"/>
        <dbReference type="ChEBI" id="CHEBI:83139"/>
        <dbReference type="EC" id="1.2.1.84"/>
    </reaction>
</comment>
<accession>A0A7G2FGC2</accession>
<protein>
    <recommendedName>
        <fullName evidence="4">Fatty acyl-CoA reductase</fullName>
        <ecNumber evidence="4">1.2.1.84</ecNumber>
    </recommendedName>
</protein>
<comment type="similarity">
    <text evidence="1 4">Belongs to the fatty acyl-CoA reductase family.</text>
</comment>
<evidence type="ECO:0000256" key="2">
    <source>
        <dbReference type="ARBA" id="ARBA00022516"/>
    </source>
</evidence>
<keyword evidence="4" id="KW-0560">Oxidoreductase</keyword>
<reference evidence="7 8" key="1">
    <citation type="submission" date="2020-09" db="EMBL/GenBank/DDBJ databases">
        <authorList>
            <person name="Ashkenazy H."/>
        </authorList>
    </citation>
    <scope>NUCLEOTIDE SEQUENCE [LARGE SCALE GENOMIC DNA]</scope>
    <source>
        <strain evidence="8">cv. Cdm-0</strain>
    </source>
</reference>
<feature type="domain" description="Fatty acyl-CoA reductase C-terminal" evidence="5">
    <location>
        <begin position="432"/>
        <end position="532"/>
    </location>
</feature>
<dbReference type="InterPro" id="IPR026055">
    <property type="entry name" value="FAR"/>
</dbReference>
<sequence>MRVDEEVVNTMANHMDLFFGVSIYSNLDSKGITLVENHFISMESNCVQFLGNKTILITGAPGFLAKVLVEKILRLQPNVKKIYLLLRAPDEKSAMQRLRSEVMEIDLFKVLRNNLGEDNLNALVREKIVPVPGDISIDNLGLKDTDLIQRMWSEIDIIINIAATTNFDERYDIGLGINTFGALNVLNFAKKCVKGQLLLHVSTAYISGEQPGLLLEKPFKMGETLSGDRELDINIEHDLMKQKLKELQDCSDEEISQTMKDFGMARAKLHGWPNTYVFTKAMGEMLMGKYRENLPLVIIRPTMITSTIAEPFPGWIEGLKTLDSVIVAYGKGRLKCFLADSNSVFDLIPADMVVNAMVAAATAHSGDTGIQAIYHVGSSCKNPVTFGQLHDFTARYFAKRPLIGRNGSPIIVVKGTILSTMAQFSLYMTLRYKLPLQILRLINIVYPWSHGDNYSDLSRKIKLAMRLVELYQPYLLFKGIFDDLNTERLRMKRKENIKELDGSFEFDPKSIDWDNYITNTHIPGLITHVLKQ</sequence>
<dbReference type="Pfam" id="PF03015">
    <property type="entry name" value="Sterile"/>
    <property type="match status" value="1"/>
</dbReference>
<dbReference type="EC" id="1.2.1.84" evidence="4"/>
<keyword evidence="2 4" id="KW-0444">Lipid biosynthesis</keyword>
<evidence type="ECO:0000313" key="8">
    <source>
        <dbReference type="Proteomes" id="UP000516314"/>
    </source>
</evidence>
<dbReference type="GO" id="GO:0080019">
    <property type="term" value="F:alcohol-forming very long-chain fatty acyl-CoA reductase activity"/>
    <property type="evidence" value="ECO:0007669"/>
    <property type="project" value="InterPro"/>
</dbReference>
<dbReference type="Pfam" id="PF07993">
    <property type="entry name" value="NAD_binding_4"/>
    <property type="match status" value="1"/>
</dbReference>
<evidence type="ECO:0000256" key="4">
    <source>
        <dbReference type="RuleBase" id="RU363097"/>
    </source>
</evidence>
<dbReference type="GO" id="GO:0102965">
    <property type="term" value="F:alcohol-forming long-chain fatty acyl-CoA reductase activity"/>
    <property type="evidence" value="ECO:0007669"/>
    <property type="project" value="UniProtKB-EC"/>
</dbReference>
<evidence type="ECO:0000256" key="1">
    <source>
        <dbReference type="ARBA" id="ARBA00005928"/>
    </source>
</evidence>
<keyword evidence="4" id="KW-0521">NADP</keyword>
<dbReference type="SUPFAM" id="SSF51735">
    <property type="entry name" value="NAD(P)-binding Rossmann-fold domains"/>
    <property type="match status" value="1"/>
</dbReference>
<dbReference type="GO" id="GO:0006629">
    <property type="term" value="P:lipid metabolic process"/>
    <property type="evidence" value="ECO:0007669"/>
    <property type="project" value="UniProtKB-KW"/>
</dbReference>
<dbReference type="EMBL" id="LR881470">
    <property type="protein sequence ID" value="CAD5332379.1"/>
    <property type="molecule type" value="Genomic_DNA"/>
</dbReference>
<gene>
    <name evidence="7" type="ORF">AT9943_LOCUS19791</name>
</gene>
<dbReference type="InterPro" id="IPR036291">
    <property type="entry name" value="NAD(P)-bd_dom_sf"/>
</dbReference>
<dbReference type="PANTHER" id="PTHR11011:SF109">
    <property type="entry name" value="FATTY ACYL-COA REDUCTASE 1"/>
    <property type="match status" value="1"/>
</dbReference>
<dbReference type="PANTHER" id="PTHR11011">
    <property type="entry name" value="MALE STERILITY PROTEIN 2-RELATED"/>
    <property type="match status" value="1"/>
</dbReference>
<organism evidence="7 8">
    <name type="scientific">Arabidopsis thaliana</name>
    <name type="common">Mouse-ear cress</name>
    <dbReference type="NCBI Taxonomy" id="3702"/>
    <lineage>
        <taxon>Eukaryota</taxon>
        <taxon>Viridiplantae</taxon>
        <taxon>Streptophyta</taxon>
        <taxon>Embryophyta</taxon>
        <taxon>Tracheophyta</taxon>
        <taxon>Spermatophyta</taxon>
        <taxon>Magnoliopsida</taxon>
        <taxon>eudicotyledons</taxon>
        <taxon>Gunneridae</taxon>
        <taxon>Pentapetalae</taxon>
        <taxon>rosids</taxon>
        <taxon>malvids</taxon>
        <taxon>Brassicales</taxon>
        <taxon>Brassicaceae</taxon>
        <taxon>Camelineae</taxon>
        <taxon>Arabidopsis</taxon>
    </lineage>
</organism>
<dbReference type="CDD" id="cd05236">
    <property type="entry name" value="FAR-N_SDR_e"/>
    <property type="match status" value="1"/>
</dbReference>
<evidence type="ECO:0000313" key="7">
    <source>
        <dbReference type="EMBL" id="CAD5332379.1"/>
    </source>
</evidence>
<dbReference type="CDD" id="cd09071">
    <property type="entry name" value="FAR_C"/>
    <property type="match status" value="1"/>
</dbReference>
<proteinExistence type="inferred from homology"/>
<name>A0A7G2FGC2_ARATH</name>
<feature type="domain" description="Thioester reductase (TE)" evidence="6">
    <location>
        <begin position="57"/>
        <end position="357"/>
    </location>
</feature>
<dbReference type="InterPro" id="IPR013120">
    <property type="entry name" value="FAR_NAD-bd"/>
</dbReference>
<keyword evidence="3 4" id="KW-0443">Lipid metabolism</keyword>
<evidence type="ECO:0000259" key="6">
    <source>
        <dbReference type="Pfam" id="PF07993"/>
    </source>
</evidence>
<evidence type="ECO:0000259" key="5">
    <source>
        <dbReference type="Pfam" id="PF03015"/>
    </source>
</evidence>
<dbReference type="InterPro" id="IPR033640">
    <property type="entry name" value="FAR_C"/>
</dbReference>
<dbReference type="Gene3D" id="3.40.50.720">
    <property type="entry name" value="NAD(P)-binding Rossmann-like Domain"/>
    <property type="match status" value="1"/>
</dbReference>
<dbReference type="AlphaFoldDB" id="A0A7G2FGC2"/>